<dbReference type="EMBL" id="WKKC01000029">
    <property type="protein sequence ID" value="MTE03844.1"/>
    <property type="molecule type" value="Genomic_DNA"/>
</dbReference>
<proteinExistence type="predicted"/>
<dbReference type="AlphaFoldDB" id="A0A9X4X9X1"/>
<accession>A0A9X4X9X1</accession>
<name>A0A9X4X9X1_LACJH</name>
<dbReference type="RefSeq" id="WP_155692901.1">
    <property type="nucleotide sequence ID" value="NZ_WKKC01000029.1"/>
</dbReference>
<comment type="caution">
    <text evidence="1">The sequence shown here is derived from an EMBL/GenBank/DDBJ whole genome shotgun (WGS) entry which is preliminary data.</text>
</comment>
<protein>
    <submittedName>
        <fullName evidence="1">Uncharacterized protein</fullName>
    </submittedName>
</protein>
<gene>
    <name evidence="1" type="ORF">GJU95_08720</name>
</gene>
<evidence type="ECO:0000313" key="2">
    <source>
        <dbReference type="Proteomes" id="UP000488295"/>
    </source>
</evidence>
<sequence>MELDNIFLLNCSDISIEADRVNIKKLPLADTELFSVTEDDIRKNIKSNSLVSWTLNSESLSKSKKYYVDYKEKTYHTHILSYLDKYLTAYVKDISSMGSIFQNNSLLFNSILYLFTDNKKGIKRIYLFKLTKNIRLKDKTIVSIQVGNYQKKLNTKLPTTSAPSLTIDKIDNGITLPTDNCISCFYIDSNSEKSKVEVYDAFTFDELFATSQTQKKYAKTTINNFQNKKWKIAQNIITVGNRTVAQNEGIEVRFLNKQDNENSESIDEAIDFKSIRKPLANYTDNVKRTIKRIDPNDLKRLIEELNNAVEDKNIKVNFNKNNIPKIDLENQRLDVTTDSIPIFSAMLENKVIEKLLSHEIFIPYYDAVKNKGLDMFGEIDWNEEK</sequence>
<dbReference type="Proteomes" id="UP000488295">
    <property type="component" value="Unassembled WGS sequence"/>
</dbReference>
<evidence type="ECO:0000313" key="1">
    <source>
        <dbReference type="EMBL" id="MTE03844.1"/>
    </source>
</evidence>
<organism evidence="1 2">
    <name type="scientific">Lactobacillus johnsonii</name>
    <dbReference type="NCBI Taxonomy" id="33959"/>
    <lineage>
        <taxon>Bacteria</taxon>
        <taxon>Bacillati</taxon>
        <taxon>Bacillota</taxon>
        <taxon>Bacilli</taxon>
        <taxon>Lactobacillales</taxon>
        <taxon>Lactobacillaceae</taxon>
        <taxon>Lactobacillus</taxon>
    </lineage>
</organism>
<reference evidence="1 2" key="1">
    <citation type="submission" date="2019-11" db="EMBL/GenBank/DDBJ databases">
        <title>Gastrointestinal microbiota of Peromyscus leucopus.</title>
        <authorList>
            <person name="Milovic A."/>
            <person name="Bassam K."/>
            <person name="Barbour A.G."/>
        </authorList>
    </citation>
    <scope>NUCLEOTIDE SEQUENCE [LARGE SCALE GENOMIC DNA]</scope>
    <source>
        <strain evidence="1 2">LL8</strain>
    </source>
</reference>